<accession>A0A061RSD9</accession>
<name>A0A061RSD9_9CHLO</name>
<protein>
    <submittedName>
        <fullName evidence="1">Uncharacterized protein</fullName>
    </submittedName>
</protein>
<sequence>MLRKGKNPSGQLCWVTPSESGSCKQLCESVIALSAVVDWTGDAMRRLCLTRVRLPCVLSAEHYHCGGDAAGAHQALGHSTLP</sequence>
<dbReference type="AlphaFoldDB" id="A0A061RSD9"/>
<dbReference type="EMBL" id="GBEZ01010825">
    <property type="protein sequence ID" value="JAC74898.1"/>
    <property type="molecule type" value="Transcribed_RNA"/>
</dbReference>
<evidence type="ECO:0000313" key="1">
    <source>
        <dbReference type="EMBL" id="JAC74898.1"/>
    </source>
</evidence>
<reference evidence="1" key="1">
    <citation type="submission" date="2014-05" db="EMBL/GenBank/DDBJ databases">
        <title>The transcriptome of the halophilic microalga Tetraselmis sp. GSL018 isolated from the Great Salt Lake, Utah.</title>
        <authorList>
            <person name="Jinkerson R.E."/>
            <person name="D'Adamo S."/>
            <person name="Posewitz M.C."/>
        </authorList>
    </citation>
    <scope>NUCLEOTIDE SEQUENCE</scope>
    <source>
        <strain evidence="1">GSL018</strain>
    </source>
</reference>
<organism evidence="1">
    <name type="scientific">Tetraselmis sp. GSL018</name>
    <dbReference type="NCBI Taxonomy" id="582737"/>
    <lineage>
        <taxon>Eukaryota</taxon>
        <taxon>Viridiplantae</taxon>
        <taxon>Chlorophyta</taxon>
        <taxon>core chlorophytes</taxon>
        <taxon>Chlorodendrophyceae</taxon>
        <taxon>Chlorodendrales</taxon>
        <taxon>Chlorodendraceae</taxon>
        <taxon>Tetraselmis</taxon>
    </lineage>
</organism>
<gene>
    <name evidence="1" type="ORF">TSPGSL018_24715</name>
</gene>
<proteinExistence type="predicted"/>